<feature type="region of interest" description="Disordered" evidence="1">
    <location>
        <begin position="1"/>
        <end position="53"/>
    </location>
</feature>
<sequence length="53" mass="5875">MDNSGQLEAAAGAADDELELESLDELDDEELDSEEDDDDPFDDFLPDSRLSVR</sequence>
<gene>
    <name evidence="2" type="ORF">MPHL21000_03255</name>
</gene>
<protein>
    <submittedName>
        <fullName evidence="2">Uncharacterized protein</fullName>
    </submittedName>
</protein>
<proteinExistence type="predicted"/>
<evidence type="ECO:0000256" key="1">
    <source>
        <dbReference type="SAM" id="MobiDB-lite"/>
    </source>
</evidence>
<evidence type="ECO:0000313" key="3">
    <source>
        <dbReference type="Proteomes" id="UP000325690"/>
    </source>
</evidence>
<comment type="caution">
    <text evidence="2">The sequence shown here is derived from an EMBL/GenBank/DDBJ whole genome shotgun (WGS) entry which is preliminary data.</text>
</comment>
<organism evidence="2 3">
    <name type="scientific">Mycolicibacterium phlei DSM 43239 = CCUG 21000</name>
    <dbReference type="NCBI Taxonomy" id="1226750"/>
    <lineage>
        <taxon>Bacteria</taxon>
        <taxon>Bacillati</taxon>
        <taxon>Actinomycetota</taxon>
        <taxon>Actinomycetes</taxon>
        <taxon>Mycobacteriales</taxon>
        <taxon>Mycobacteriaceae</taxon>
        <taxon>Mycolicibacterium</taxon>
    </lineage>
</organism>
<feature type="compositionally biased region" description="Acidic residues" evidence="1">
    <location>
        <begin position="14"/>
        <end position="45"/>
    </location>
</feature>
<evidence type="ECO:0000313" key="2">
    <source>
        <dbReference type="EMBL" id="KAB7759346.1"/>
    </source>
</evidence>
<dbReference type="Proteomes" id="UP000325690">
    <property type="component" value="Unassembled WGS sequence"/>
</dbReference>
<name>A0A5N5VC61_MYCPH</name>
<keyword evidence="3" id="KW-1185">Reference proteome</keyword>
<accession>A0A5N5VC61</accession>
<dbReference type="AlphaFoldDB" id="A0A5N5VC61"/>
<dbReference type="EMBL" id="ANBP01000002">
    <property type="protein sequence ID" value="KAB7759346.1"/>
    <property type="molecule type" value="Genomic_DNA"/>
</dbReference>
<reference evidence="2 3" key="1">
    <citation type="submission" date="2012-10" db="EMBL/GenBank/DDBJ databases">
        <title>The draft sequence of the Mycobacterium pheli genome.</title>
        <authorList>
            <person name="Pettersson B.M.F."/>
            <person name="Das S."/>
            <person name="Dasgupta S."/>
            <person name="Bhattacharya A."/>
            <person name="Kirsebom L.A."/>
        </authorList>
    </citation>
    <scope>NUCLEOTIDE SEQUENCE [LARGE SCALE GENOMIC DNA]</scope>
    <source>
        <strain evidence="2 3">CCUG 21000</strain>
    </source>
</reference>